<dbReference type="AlphaFoldDB" id="A0A3S1AZI6"/>
<feature type="non-terminal residue" evidence="2">
    <location>
        <position position="144"/>
    </location>
</feature>
<feature type="non-terminal residue" evidence="2">
    <location>
        <position position="1"/>
    </location>
</feature>
<dbReference type="STRING" id="188477.A0A3S1AZI6"/>
<dbReference type="GO" id="GO:0036464">
    <property type="term" value="C:cytoplasmic ribonucleoprotein granule"/>
    <property type="evidence" value="ECO:0007669"/>
    <property type="project" value="TreeGrafter"/>
</dbReference>
<accession>A0A3S1AZI6</accession>
<dbReference type="OrthoDB" id="392925at2759"/>
<dbReference type="GO" id="GO:0004521">
    <property type="term" value="F:RNA endonuclease activity"/>
    <property type="evidence" value="ECO:0007669"/>
    <property type="project" value="TreeGrafter"/>
</dbReference>
<organism evidence="2 3">
    <name type="scientific">Elysia chlorotica</name>
    <name type="common">Eastern emerald elysia</name>
    <name type="synonym">Sea slug</name>
    <dbReference type="NCBI Taxonomy" id="188477"/>
    <lineage>
        <taxon>Eukaryota</taxon>
        <taxon>Metazoa</taxon>
        <taxon>Spiralia</taxon>
        <taxon>Lophotrochozoa</taxon>
        <taxon>Mollusca</taxon>
        <taxon>Gastropoda</taxon>
        <taxon>Heterobranchia</taxon>
        <taxon>Euthyneura</taxon>
        <taxon>Panpulmonata</taxon>
        <taxon>Sacoglossa</taxon>
        <taxon>Placobranchoidea</taxon>
        <taxon>Plakobranchidae</taxon>
        <taxon>Elysia</taxon>
    </lineage>
</organism>
<gene>
    <name evidence="2" type="ORF">EGW08_021040</name>
</gene>
<dbReference type="GO" id="GO:0005634">
    <property type="term" value="C:nucleus"/>
    <property type="evidence" value="ECO:0007669"/>
    <property type="project" value="TreeGrafter"/>
</dbReference>
<feature type="domain" description="RNase NYN" evidence="1">
    <location>
        <begin position="2"/>
        <end position="142"/>
    </location>
</feature>
<dbReference type="Gene3D" id="3.40.50.11980">
    <property type="match status" value="1"/>
</dbReference>
<dbReference type="Pfam" id="PF11977">
    <property type="entry name" value="RNase_Zc3h12a"/>
    <property type="match status" value="1"/>
</dbReference>
<dbReference type="GO" id="GO:0003729">
    <property type="term" value="F:mRNA binding"/>
    <property type="evidence" value="ECO:0007669"/>
    <property type="project" value="TreeGrafter"/>
</dbReference>
<protein>
    <recommendedName>
        <fullName evidence="1">RNase NYN domain-containing protein</fullName>
    </recommendedName>
</protein>
<dbReference type="InterPro" id="IPR051101">
    <property type="entry name" value="ZC3H12/N4BP1_RNase_Reg"/>
</dbReference>
<reference evidence="2 3" key="1">
    <citation type="submission" date="2019-01" db="EMBL/GenBank/DDBJ databases">
        <title>A draft genome assembly of the solar-powered sea slug Elysia chlorotica.</title>
        <authorList>
            <person name="Cai H."/>
            <person name="Li Q."/>
            <person name="Fang X."/>
            <person name="Li J."/>
            <person name="Curtis N.E."/>
            <person name="Altenburger A."/>
            <person name="Shibata T."/>
            <person name="Feng M."/>
            <person name="Maeda T."/>
            <person name="Schwartz J.A."/>
            <person name="Shigenobu S."/>
            <person name="Lundholm N."/>
            <person name="Nishiyama T."/>
            <person name="Yang H."/>
            <person name="Hasebe M."/>
            <person name="Li S."/>
            <person name="Pierce S.K."/>
            <person name="Wang J."/>
        </authorList>
    </citation>
    <scope>NUCLEOTIDE SEQUENCE [LARGE SCALE GENOMIC DNA]</scope>
    <source>
        <strain evidence="2">EC2010</strain>
        <tissue evidence="2">Whole organism of an adult</tissue>
    </source>
</reference>
<dbReference type="InterPro" id="IPR021869">
    <property type="entry name" value="RNase_Zc3h12_NYN"/>
</dbReference>
<dbReference type="EMBL" id="RQTK01001257">
    <property type="protein sequence ID" value="RUS71204.1"/>
    <property type="molecule type" value="Genomic_DNA"/>
</dbReference>
<evidence type="ECO:0000259" key="1">
    <source>
        <dbReference type="Pfam" id="PF11977"/>
    </source>
</evidence>
<name>A0A3S1AZI6_ELYCH</name>
<dbReference type="Proteomes" id="UP000271974">
    <property type="component" value="Unassembled WGS sequence"/>
</dbReference>
<proteinExistence type="predicted"/>
<dbReference type="FunFam" id="3.40.50.11980:FF:000001">
    <property type="entry name" value="ZC3H12A isoform 1"/>
    <property type="match status" value="1"/>
</dbReference>
<evidence type="ECO:0000313" key="2">
    <source>
        <dbReference type="EMBL" id="RUS71204.1"/>
    </source>
</evidence>
<comment type="caution">
    <text evidence="2">The sequence shown here is derived from an EMBL/GenBank/DDBJ whole genome shotgun (WGS) entry which is preliminary data.</text>
</comment>
<dbReference type="PANTHER" id="PTHR12876:SF35">
    <property type="entry name" value="LD08718P-RELATED"/>
    <property type="match status" value="1"/>
</dbReference>
<dbReference type="PANTHER" id="PTHR12876">
    <property type="entry name" value="N4BP1-RELATED"/>
    <property type="match status" value="1"/>
</dbReference>
<evidence type="ECO:0000313" key="3">
    <source>
        <dbReference type="Proteomes" id="UP000271974"/>
    </source>
</evidence>
<keyword evidence="3" id="KW-1185">Reference proteome</keyword>
<sequence>HSHGNHVEYSVLGIEICIKYFLSRGHNEITAFVPEWRKCAKKTSHRGRVLLETLSKAGFVKFTPARRVGKQNIACYDDRFMLNLAVEEEGIIVSNDRFRDLVKERDSYQDVVTNRLLQFTFVDNHFMPPDDPLGRFGPSLDQFL</sequence>